<reference evidence="7" key="1">
    <citation type="submission" date="2023-10" db="EMBL/GenBank/DDBJ databases">
        <title>Genome assembly of Pristionchus species.</title>
        <authorList>
            <person name="Yoshida K."/>
            <person name="Sommer R.J."/>
        </authorList>
    </citation>
    <scope>NUCLEOTIDE SEQUENCE</scope>
    <source>
        <strain evidence="7">RS5133</strain>
    </source>
</reference>
<dbReference type="AlphaFoldDB" id="A0AAV5WUM5"/>
<dbReference type="EMBL" id="BTSY01000007">
    <property type="protein sequence ID" value="GMT35028.1"/>
    <property type="molecule type" value="Genomic_DNA"/>
</dbReference>
<evidence type="ECO:0000313" key="7">
    <source>
        <dbReference type="EMBL" id="GMT35028.1"/>
    </source>
</evidence>
<dbReference type="Gene3D" id="3.30.300.30">
    <property type="match status" value="1"/>
</dbReference>
<dbReference type="Proteomes" id="UP001432322">
    <property type="component" value="Unassembled WGS sequence"/>
</dbReference>
<evidence type="ECO:0000259" key="6">
    <source>
        <dbReference type="Pfam" id="PF13193"/>
    </source>
</evidence>
<dbReference type="InterPro" id="IPR000873">
    <property type="entry name" value="AMP-dep_synth/lig_dom"/>
</dbReference>
<evidence type="ECO:0000256" key="4">
    <source>
        <dbReference type="ARBA" id="ARBA00023140"/>
    </source>
</evidence>
<dbReference type="Pfam" id="PF13193">
    <property type="entry name" value="AMP-binding_C"/>
    <property type="match status" value="1"/>
</dbReference>
<sequence length="340" mass="37459">LLSYQAFIFYSSGTTGPPKGIRIPHRSILAHCVIGNDMYSMEKGERMPLPEENSTIHGVLPLFHAGGLITLFVMMSRGMTVVLNQKFRLTRFVQTLMEKKVSCVYLVPSALTALSTLPREIQLPHLKLIYIGSAPLSSRDADRFMERFPGCTLVQMYGLTEAGVLIFATLEGGDPTKVGVAMSGVQFKILNENGDECDFNEPGAIIVKTATMANGYLHRMRFDEWFDTGDVGSVDANGVLSIVERTKEMIKVRGWQVNPYELESAISNDVDGVEECAIVGVPFNGEILPHAFIVGKPNTDEVLQFVKDNFVSYKHLRAVSIVEELPKTATGKVIKAALVQ</sequence>
<evidence type="ECO:0008006" key="9">
    <source>
        <dbReference type="Google" id="ProtNLM"/>
    </source>
</evidence>
<dbReference type="SUPFAM" id="SSF56801">
    <property type="entry name" value="Acetyl-CoA synthetase-like"/>
    <property type="match status" value="1"/>
</dbReference>
<comment type="caution">
    <text evidence="7">The sequence shown here is derived from an EMBL/GenBank/DDBJ whole genome shotgun (WGS) entry which is preliminary data.</text>
</comment>
<dbReference type="InterPro" id="IPR025110">
    <property type="entry name" value="AMP-bd_C"/>
</dbReference>
<keyword evidence="8" id="KW-1185">Reference proteome</keyword>
<evidence type="ECO:0000313" key="8">
    <source>
        <dbReference type="Proteomes" id="UP001432322"/>
    </source>
</evidence>
<comment type="similarity">
    <text evidence="2">Belongs to the ATP-dependent AMP-binding enzyme family.</text>
</comment>
<feature type="non-terminal residue" evidence="7">
    <location>
        <position position="1"/>
    </location>
</feature>
<proteinExistence type="inferred from homology"/>
<feature type="domain" description="AMP-dependent synthetase/ligase" evidence="5">
    <location>
        <begin position="6"/>
        <end position="217"/>
    </location>
</feature>
<dbReference type="InterPro" id="IPR042099">
    <property type="entry name" value="ANL_N_sf"/>
</dbReference>
<dbReference type="PANTHER" id="PTHR24096">
    <property type="entry name" value="LONG-CHAIN-FATTY-ACID--COA LIGASE"/>
    <property type="match status" value="1"/>
</dbReference>
<evidence type="ECO:0000256" key="2">
    <source>
        <dbReference type="ARBA" id="ARBA00006432"/>
    </source>
</evidence>
<dbReference type="GO" id="GO:0005777">
    <property type="term" value="C:peroxisome"/>
    <property type="evidence" value="ECO:0007669"/>
    <property type="project" value="UniProtKB-SubCell"/>
</dbReference>
<organism evidence="7 8">
    <name type="scientific">Pristionchus fissidentatus</name>
    <dbReference type="NCBI Taxonomy" id="1538716"/>
    <lineage>
        <taxon>Eukaryota</taxon>
        <taxon>Metazoa</taxon>
        <taxon>Ecdysozoa</taxon>
        <taxon>Nematoda</taxon>
        <taxon>Chromadorea</taxon>
        <taxon>Rhabditida</taxon>
        <taxon>Rhabditina</taxon>
        <taxon>Diplogasteromorpha</taxon>
        <taxon>Diplogasteroidea</taxon>
        <taxon>Neodiplogasteridae</taxon>
        <taxon>Pristionchus</taxon>
    </lineage>
</organism>
<dbReference type="PROSITE" id="PS00455">
    <property type="entry name" value="AMP_BINDING"/>
    <property type="match status" value="1"/>
</dbReference>
<dbReference type="InterPro" id="IPR020845">
    <property type="entry name" value="AMP-binding_CS"/>
</dbReference>
<accession>A0AAV5WUM5</accession>
<comment type="subcellular location">
    <subcellularLocation>
        <location evidence="1">Peroxisome</location>
    </subcellularLocation>
</comment>
<evidence type="ECO:0000256" key="3">
    <source>
        <dbReference type="ARBA" id="ARBA00022598"/>
    </source>
</evidence>
<feature type="domain" description="AMP-binding enzyme C-terminal" evidence="6">
    <location>
        <begin position="261"/>
        <end position="332"/>
    </location>
</feature>
<keyword evidence="4" id="KW-0576">Peroxisome</keyword>
<dbReference type="InterPro" id="IPR045851">
    <property type="entry name" value="AMP-bd_C_sf"/>
</dbReference>
<dbReference type="PANTHER" id="PTHR24096:SF149">
    <property type="entry name" value="AMP-BINDING DOMAIN-CONTAINING PROTEIN-RELATED"/>
    <property type="match status" value="1"/>
</dbReference>
<dbReference type="GO" id="GO:0016405">
    <property type="term" value="F:CoA-ligase activity"/>
    <property type="evidence" value="ECO:0007669"/>
    <property type="project" value="TreeGrafter"/>
</dbReference>
<keyword evidence="3" id="KW-0436">Ligase</keyword>
<dbReference type="Pfam" id="PF00501">
    <property type="entry name" value="AMP-binding"/>
    <property type="match status" value="1"/>
</dbReference>
<evidence type="ECO:0000256" key="1">
    <source>
        <dbReference type="ARBA" id="ARBA00004275"/>
    </source>
</evidence>
<feature type="non-terminal residue" evidence="7">
    <location>
        <position position="340"/>
    </location>
</feature>
<protein>
    <recommendedName>
        <fullName evidence="9">AMP-binding protein</fullName>
    </recommendedName>
</protein>
<gene>
    <name evidence="7" type="ORF">PFISCL1PPCAC_26325</name>
</gene>
<evidence type="ECO:0000259" key="5">
    <source>
        <dbReference type="Pfam" id="PF00501"/>
    </source>
</evidence>
<name>A0AAV5WUM5_9BILA</name>
<dbReference type="Gene3D" id="3.40.50.12780">
    <property type="entry name" value="N-terminal domain of ligase-like"/>
    <property type="match status" value="1"/>
</dbReference>